<dbReference type="GO" id="GO:0042797">
    <property type="term" value="P:tRNA transcription by RNA polymerase III"/>
    <property type="evidence" value="ECO:0007669"/>
    <property type="project" value="TreeGrafter"/>
</dbReference>
<evidence type="ECO:0000256" key="2">
    <source>
        <dbReference type="ARBA" id="ARBA00020813"/>
    </source>
</evidence>
<keyword evidence="3 8" id="KW-0240">DNA-directed RNA polymerase</keyword>
<gene>
    <name evidence="8" type="ORF">GNI_054480</name>
</gene>
<dbReference type="OMA" id="TMQMIGP"/>
<dbReference type="GO" id="GO:0003899">
    <property type="term" value="F:DNA-directed RNA polymerase activity"/>
    <property type="evidence" value="ECO:0007669"/>
    <property type="project" value="InterPro"/>
</dbReference>
<dbReference type="Gene3D" id="1.10.10.60">
    <property type="entry name" value="Homeodomain-like"/>
    <property type="match status" value="1"/>
</dbReference>
<dbReference type="Proteomes" id="UP000019763">
    <property type="component" value="Unassembled WGS sequence"/>
</dbReference>
<dbReference type="EMBL" id="AFNH02000416">
    <property type="protein sequence ID" value="EZG70695.1"/>
    <property type="molecule type" value="Genomic_DNA"/>
</dbReference>
<evidence type="ECO:0000256" key="4">
    <source>
        <dbReference type="ARBA" id="ARBA00022723"/>
    </source>
</evidence>
<keyword evidence="6" id="KW-0804">Transcription</keyword>
<protein>
    <recommendedName>
        <fullName evidence="2">DNA-directed RNA polymerases I, II, and III subunit RPABC5</fullName>
    </recommendedName>
</protein>
<dbReference type="GO" id="GO:0005665">
    <property type="term" value="C:RNA polymerase II, core complex"/>
    <property type="evidence" value="ECO:0007669"/>
    <property type="project" value="TreeGrafter"/>
</dbReference>
<dbReference type="GO" id="GO:0006366">
    <property type="term" value="P:transcription by RNA polymerase II"/>
    <property type="evidence" value="ECO:0007669"/>
    <property type="project" value="TreeGrafter"/>
</dbReference>
<dbReference type="FunFam" id="1.10.10.60:FF:000024">
    <property type="entry name" value="DNA-directed RNA polymerases I, II, and III subunit"/>
    <property type="match status" value="1"/>
</dbReference>
<dbReference type="Pfam" id="PF01194">
    <property type="entry name" value="RNA_pol_N"/>
    <property type="match status" value="1"/>
</dbReference>
<organism evidence="8 9">
    <name type="scientific">Gregarina niphandrodes</name>
    <name type="common">Septate eugregarine</name>
    <dbReference type="NCBI Taxonomy" id="110365"/>
    <lineage>
        <taxon>Eukaryota</taxon>
        <taxon>Sar</taxon>
        <taxon>Alveolata</taxon>
        <taxon>Apicomplexa</taxon>
        <taxon>Conoidasida</taxon>
        <taxon>Gregarinasina</taxon>
        <taxon>Eugregarinorida</taxon>
        <taxon>Gregarinidae</taxon>
        <taxon>Gregarina</taxon>
    </lineage>
</organism>
<evidence type="ECO:0000313" key="9">
    <source>
        <dbReference type="Proteomes" id="UP000019763"/>
    </source>
</evidence>
<evidence type="ECO:0000313" key="8">
    <source>
        <dbReference type="EMBL" id="EZG70695.1"/>
    </source>
</evidence>
<name>A0A023B8Y9_GRENI</name>
<dbReference type="RefSeq" id="XP_011129878.1">
    <property type="nucleotide sequence ID" value="XM_011131576.1"/>
</dbReference>
<dbReference type="VEuPathDB" id="CryptoDB:GNI_054480"/>
<comment type="caution">
    <text evidence="8">The sequence shown here is derived from an EMBL/GenBank/DDBJ whole genome shotgun (WGS) entry which is preliminary data.</text>
</comment>
<proteinExistence type="inferred from homology"/>
<evidence type="ECO:0000256" key="1">
    <source>
        <dbReference type="ARBA" id="ARBA00004123"/>
    </source>
</evidence>
<dbReference type="eggNOG" id="KOG3497">
    <property type="taxonomic scope" value="Eukaryota"/>
</dbReference>
<evidence type="ECO:0000256" key="7">
    <source>
        <dbReference type="ARBA" id="ARBA00025720"/>
    </source>
</evidence>
<dbReference type="SUPFAM" id="SSF46924">
    <property type="entry name" value="RNA polymerase subunit RPB10"/>
    <property type="match status" value="1"/>
</dbReference>
<keyword evidence="5" id="KW-0862">Zinc</keyword>
<dbReference type="GeneID" id="22912000"/>
<keyword evidence="9" id="KW-1185">Reference proteome</keyword>
<comment type="subcellular location">
    <subcellularLocation>
        <location evidence="1">Nucleus</location>
    </subcellularLocation>
</comment>
<dbReference type="OrthoDB" id="10258858at2759"/>
<dbReference type="PANTHER" id="PTHR23431">
    <property type="entry name" value="DNA-DIRECTED RNA POLYMERASES I, II, AND III SUBUNIT RPABC5 FAMILY MEMBER"/>
    <property type="match status" value="1"/>
</dbReference>
<sequence length="102" mass="11484">MIIPIRCFSCNKPIANKWEPYVALLNEGVSEGEALQRVGCERYCCKRMLLGHVDIIERLLMYNRTASIQHTPHTANRLAEPAPLLSNHSTSHLAEPAHLLPL</sequence>
<dbReference type="InterPro" id="IPR000268">
    <property type="entry name" value="RPABC5/Rpb10"/>
</dbReference>
<reference evidence="8" key="1">
    <citation type="submission" date="2013-12" db="EMBL/GenBank/DDBJ databases">
        <authorList>
            <person name="Omoto C.K."/>
            <person name="Sibley D."/>
            <person name="Venepally P."/>
            <person name="Hadjithomas M."/>
            <person name="Karamycheva S."/>
            <person name="Brunk B."/>
            <person name="Roos D."/>
            <person name="Caler E."/>
            <person name="Lorenzi H."/>
        </authorList>
    </citation>
    <scope>NUCLEOTIDE SEQUENCE</scope>
</reference>
<evidence type="ECO:0000256" key="3">
    <source>
        <dbReference type="ARBA" id="ARBA00022478"/>
    </source>
</evidence>
<dbReference type="GO" id="GO:0008270">
    <property type="term" value="F:zinc ion binding"/>
    <property type="evidence" value="ECO:0007669"/>
    <property type="project" value="TreeGrafter"/>
</dbReference>
<dbReference type="GO" id="GO:0005666">
    <property type="term" value="C:RNA polymerase III complex"/>
    <property type="evidence" value="ECO:0007669"/>
    <property type="project" value="TreeGrafter"/>
</dbReference>
<evidence type="ECO:0000256" key="6">
    <source>
        <dbReference type="ARBA" id="ARBA00023163"/>
    </source>
</evidence>
<dbReference type="GO" id="GO:0006360">
    <property type="term" value="P:transcription by RNA polymerase I"/>
    <property type="evidence" value="ECO:0007669"/>
    <property type="project" value="TreeGrafter"/>
</dbReference>
<dbReference type="AlphaFoldDB" id="A0A023B8Y9"/>
<dbReference type="GO" id="GO:0005736">
    <property type="term" value="C:RNA polymerase I complex"/>
    <property type="evidence" value="ECO:0007669"/>
    <property type="project" value="TreeGrafter"/>
</dbReference>
<accession>A0A023B8Y9</accession>
<keyword evidence="4" id="KW-0479">Metal-binding</keyword>
<evidence type="ECO:0000256" key="5">
    <source>
        <dbReference type="ARBA" id="ARBA00022833"/>
    </source>
</evidence>
<dbReference type="GO" id="GO:0003677">
    <property type="term" value="F:DNA binding"/>
    <property type="evidence" value="ECO:0007669"/>
    <property type="project" value="InterPro"/>
</dbReference>
<dbReference type="InterPro" id="IPR023580">
    <property type="entry name" value="RNA_pol_su_RPB10"/>
</dbReference>
<dbReference type="PANTHER" id="PTHR23431:SF3">
    <property type="entry name" value="DNA-DIRECTED RNA POLYMERASES I, II, AND III SUBUNIT RPABC5"/>
    <property type="match status" value="1"/>
</dbReference>
<comment type="similarity">
    <text evidence="7">Belongs to the archaeal Rpo10/eukaryotic RPB10 RNA polymerase subunit family.</text>
</comment>